<sequence>MMFKLSIKNKYSLIIITLLSSILISCNKKKNKIISKKEKTIVGYVYTSTNGENDNQIIQLARFSDGTLGKEKVYPTGGKGGSNSSAPVNGDYDSQGAIQIIDNYLLTINTGDNTVSVFNLDRKTGNLKKNDIVTSHGQKPVSITYTKSKTESDTYWVVVANQWGIPTALYDGDKYIELPNKDFFKQNLKSKDFSDKDRNISLYKFNTKTGKLTFNKLLDSYKRYWGGPVQVIFSHSGNQLALTTWGIPHFLTEDPNPKFVKPSQVIVYDFNNGQTSNKRIFEEEGLIGAVGFNWSKKDNLLYVTYFNPIKTKDNQGLVVLEITPSKINKVNGYETGASSDIDEACWSAVSPDYKYFYAVSFGTNVITPYKLDENGNIIKILPYTTVKNKDHYPDLKDMYISHNNKYAYCLGSFQTFTIKYFSIHNKGLQHTGEYKVKYTKSYQGKTGKFNFQGFVGYDI</sequence>
<evidence type="ECO:0008006" key="3">
    <source>
        <dbReference type="Google" id="ProtNLM"/>
    </source>
</evidence>
<protein>
    <recommendedName>
        <fullName evidence="3">6-bladed beta-propeller</fullName>
    </recommendedName>
</protein>
<proteinExistence type="predicted"/>
<dbReference type="Gene3D" id="2.130.10.10">
    <property type="entry name" value="YVTN repeat-like/Quinoprotein amine dehydrogenase"/>
    <property type="match status" value="2"/>
</dbReference>
<dbReference type="InterPro" id="IPR015943">
    <property type="entry name" value="WD40/YVTN_repeat-like_dom_sf"/>
</dbReference>
<dbReference type="EMBL" id="JAZGZP010000004">
    <property type="protein sequence ID" value="MFK6999975.1"/>
    <property type="molecule type" value="Genomic_DNA"/>
</dbReference>
<accession>A0ABW8P603</accession>
<dbReference type="PROSITE" id="PS51257">
    <property type="entry name" value="PROKAR_LIPOPROTEIN"/>
    <property type="match status" value="1"/>
</dbReference>
<name>A0ABW8P603_9FLAO</name>
<evidence type="ECO:0000313" key="1">
    <source>
        <dbReference type="EMBL" id="MFK6999975.1"/>
    </source>
</evidence>
<comment type="caution">
    <text evidence="1">The sequence shown here is derived from an EMBL/GenBank/DDBJ whole genome shotgun (WGS) entry which is preliminary data.</text>
</comment>
<dbReference type="SUPFAM" id="SSF75011">
    <property type="entry name" value="3-carboxy-cis,cis-mucoante lactonizing enzyme"/>
    <property type="match status" value="1"/>
</dbReference>
<reference evidence="1 2" key="1">
    <citation type="submission" date="2024-02" db="EMBL/GenBank/DDBJ databases">
        <title>Comparative Genomic Analysis of Flavobacterium Species Causing Columnaris Disease of Freshwater Fish in Thailand: Insights into Virulence and Resistance Mechanisms.</title>
        <authorList>
            <person name="Nguyen D."/>
            <person name="Chokmangmeepisarn P."/>
            <person name="Khianchaikhan K."/>
            <person name="Morishita M."/>
            <person name="Bunnoy A."/>
            <person name="Rodkhum C."/>
        </authorList>
    </citation>
    <scope>NUCLEOTIDE SEQUENCE [LARGE SCALE GENOMIC DNA]</scope>
    <source>
        <strain evidence="1 2">CNRT2201</strain>
    </source>
</reference>
<evidence type="ECO:0000313" key="2">
    <source>
        <dbReference type="Proteomes" id="UP001621706"/>
    </source>
</evidence>
<dbReference type="RefSeq" id="WP_123902164.1">
    <property type="nucleotide sequence ID" value="NZ_JAZGZP010000004.1"/>
</dbReference>
<gene>
    <name evidence="1" type="ORF">V3I07_03590</name>
</gene>
<keyword evidence="2" id="KW-1185">Reference proteome</keyword>
<organism evidence="1 2">
    <name type="scientific">Flavobacterium oreochromis</name>
    <dbReference type="NCBI Taxonomy" id="2906078"/>
    <lineage>
        <taxon>Bacteria</taxon>
        <taxon>Pseudomonadati</taxon>
        <taxon>Bacteroidota</taxon>
        <taxon>Flavobacteriia</taxon>
        <taxon>Flavobacteriales</taxon>
        <taxon>Flavobacteriaceae</taxon>
        <taxon>Flavobacterium</taxon>
    </lineage>
</organism>
<dbReference type="Proteomes" id="UP001621706">
    <property type="component" value="Unassembled WGS sequence"/>
</dbReference>